<feature type="region of interest" description="Disordered" evidence="1">
    <location>
        <begin position="1"/>
        <end position="43"/>
    </location>
</feature>
<protein>
    <submittedName>
        <fullName evidence="2">Uncharacterized protein</fullName>
    </submittedName>
</protein>
<organism evidence="2">
    <name type="scientific">Anguilla anguilla</name>
    <name type="common">European freshwater eel</name>
    <name type="synonym">Muraena anguilla</name>
    <dbReference type="NCBI Taxonomy" id="7936"/>
    <lineage>
        <taxon>Eukaryota</taxon>
        <taxon>Metazoa</taxon>
        <taxon>Chordata</taxon>
        <taxon>Craniata</taxon>
        <taxon>Vertebrata</taxon>
        <taxon>Euteleostomi</taxon>
        <taxon>Actinopterygii</taxon>
        <taxon>Neopterygii</taxon>
        <taxon>Teleostei</taxon>
        <taxon>Anguilliformes</taxon>
        <taxon>Anguillidae</taxon>
        <taxon>Anguilla</taxon>
    </lineage>
</organism>
<dbReference type="AlphaFoldDB" id="A0A0E9VUX9"/>
<evidence type="ECO:0000313" key="2">
    <source>
        <dbReference type="EMBL" id="JAH81841.1"/>
    </source>
</evidence>
<name>A0A0E9VUX9_ANGAN</name>
<feature type="compositionally biased region" description="Polar residues" evidence="1">
    <location>
        <begin position="1"/>
        <end position="16"/>
    </location>
</feature>
<sequence length="43" mass="4723">MLETLRQTHFADNSPKSGLPSPIPGDLSSCRLSFQFDTPDSTK</sequence>
<evidence type="ECO:0000256" key="1">
    <source>
        <dbReference type="SAM" id="MobiDB-lite"/>
    </source>
</evidence>
<reference evidence="2" key="1">
    <citation type="submission" date="2014-11" db="EMBL/GenBank/DDBJ databases">
        <authorList>
            <person name="Amaro Gonzalez C."/>
        </authorList>
    </citation>
    <scope>NUCLEOTIDE SEQUENCE</scope>
</reference>
<feature type="compositionally biased region" description="Polar residues" evidence="1">
    <location>
        <begin position="30"/>
        <end position="43"/>
    </location>
</feature>
<dbReference type="EMBL" id="GBXM01026736">
    <property type="protein sequence ID" value="JAH81841.1"/>
    <property type="molecule type" value="Transcribed_RNA"/>
</dbReference>
<accession>A0A0E9VUX9</accession>
<reference evidence="2" key="2">
    <citation type="journal article" date="2015" name="Fish Shellfish Immunol.">
        <title>Early steps in the European eel (Anguilla anguilla)-Vibrio vulnificus interaction in the gills: Role of the RtxA13 toxin.</title>
        <authorList>
            <person name="Callol A."/>
            <person name="Pajuelo D."/>
            <person name="Ebbesson L."/>
            <person name="Teles M."/>
            <person name="MacKenzie S."/>
            <person name="Amaro C."/>
        </authorList>
    </citation>
    <scope>NUCLEOTIDE SEQUENCE</scope>
</reference>
<proteinExistence type="predicted"/>